<gene>
    <name evidence="9" type="primary">murD</name>
    <name evidence="13" type="ORF">FE795_03670</name>
</gene>
<comment type="catalytic activity">
    <reaction evidence="9 10">
        <text>UDP-N-acetyl-alpha-D-muramoyl-L-alanine + D-glutamate + ATP = UDP-N-acetyl-alpha-D-muramoyl-L-alanyl-D-glutamate + ADP + phosphate + H(+)</text>
        <dbReference type="Rhea" id="RHEA:16429"/>
        <dbReference type="ChEBI" id="CHEBI:15378"/>
        <dbReference type="ChEBI" id="CHEBI:29986"/>
        <dbReference type="ChEBI" id="CHEBI:30616"/>
        <dbReference type="ChEBI" id="CHEBI:43474"/>
        <dbReference type="ChEBI" id="CHEBI:83898"/>
        <dbReference type="ChEBI" id="CHEBI:83900"/>
        <dbReference type="ChEBI" id="CHEBI:456216"/>
        <dbReference type="EC" id="6.3.2.9"/>
    </reaction>
</comment>
<dbReference type="InterPro" id="IPR013221">
    <property type="entry name" value="Mur_ligase_cen"/>
</dbReference>
<evidence type="ECO:0000256" key="4">
    <source>
        <dbReference type="ARBA" id="ARBA00022598"/>
    </source>
</evidence>
<feature type="domain" description="Mur ligase C-terminal" evidence="11">
    <location>
        <begin position="365"/>
        <end position="478"/>
    </location>
</feature>
<dbReference type="GO" id="GO:0008764">
    <property type="term" value="F:UDP-N-acetylmuramoylalanine-D-glutamate ligase activity"/>
    <property type="evidence" value="ECO:0007669"/>
    <property type="project" value="UniProtKB-EC"/>
</dbReference>
<evidence type="ECO:0000256" key="9">
    <source>
        <dbReference type="HAMAP-Rule" id="MF_00639"/>
    </source>
</evidence>
<keyword evidence="5 9" id="KW-0132">Cell division</keyword>
<organism evidence="13 14">
    <name type="scientific">Alcaligenes ammonioxydans</name>
    <dbReference type="NCBI Taxonomy" id="2582914"/>
    <lineage>
        <taxon>Bacteria</taxon>
        <taxon>Pseudomonadati</taxon>
        <taxon>Pseudomonadota</taxon>
        <taxon>Betaproteobacteria</taxon>
        <taxon>Burkholderiales</taxon>
        <taxon>Alcaligenaceae</taxon>
        <taxon>Alcaligenes</taxon>
    </lineage>
</organism>
<sequence>MNALSFPSIRKDGLMLILGLGETGFAAARWCLAQGAGVRLADTRETVQGLDMLQALSREPLDVRLGTQALQTESLKDVHTLVLSPGLSPLEPTLAAFLAQARERGIEIIGEIELFARALKDLADQGQESRVLAVTGTNGKTTVTAMTRHLLEQAGISARAVGNISPAALTALCDALESQALPQVWVLELSSFQLDSTFSLRADAAVVLNISQDHLDWHGGMDAYVQSKQRLYGMCDVALVNRDDPVVMAMIPDASQESVRSFGLDKPVLLGDLGLQTDGGMQWLVANEPTDFELPATGLKKRHAAAAGTVRGKGGLKRLMPVEALQIKGRHNALNAQAALLLARCLGLGWAELLNGLRTYQGEPHRVELVRVLDGVQYLDDSKGTNVGATVAALRGFDQRVWLIAGGLGKGQDFEPLAMAAKHSVAEVFLIGQDARLIAAVLQAHDIPHRFCEGLEAAVQAAAGQARSGDVVLLSPACASMDMFKSYHHRGLCFVAAVTEMALDRGELA</sequence>
<feature type="domain" description="Mur ligase central" evidence="12">
    <location>
        <begin position="134"/>
        <end position="281"/>
    </location>
</feature>
<comment type="subcellular location">
    <subcellularLocation>
        <location evidence="1 9 10">Cytoplasm</location>
    </subcellularLocation>
</comment>
<dbReference type="PANTHER" id="PTHR43692:SF1">
    <property type="entry name" value="UDP-N-ACETYLMURAMOYLALANINE--D-GLUTAMATE LIGASE"/>
    <property type="match status" value="1"/>
</dbReference>
<evidence type="ECO:0000256" key="5">
    <source>
        <dbReference type="ARBA" id="ARBA00022618"/>
    </source>
</evidence>
<dbReference type="Pfam" id="PF21799">
    <property type="entry name" value="MurD-like_N"/>
    <property type="match status" value="1"/>
</dbReference>
<keyword evidence="4 9" id="KW-0436">Ligase</keyword>
<dbReference type="RefSeq" id="WP_131071322.1">
    <property type="nucleotide sequence ID" value="NZ_CP049362.1"/>
</dbReference>
<evidence type="ECO:0000313" key="14">
    <source>
        <dbReference type="Proteomes" id="UP000826050"/>
    </source>
</evidence>
<evidence type="ECO:0000256" key="3">
    <source>
        <dbReference type="ARBA" id="ARBA00022490"/>
    </source>
</evidence>
<keyword evidence="14" id="KW-1185">Reference proteome</keyword>
<keyword evidence="9 10" id="KW-0133">Cell shape</keyword>
<name>A0ABX8SQ92_9BURK</name>
<keyword evidence="9 10" id="KW-0961">Cell wall biogenesis/degradation</keyword>
<comment type="function">
    <text evidence="9 10">Cell wall formation. Catalyzes the addition of glutamate to the nucleotide precursor UDP-N-acetylmuramoyl-L-alanine (UMA).</text>
</comment>
<dbReference type="PROSITE" id="PS01011">
    <property type="entry name" value="FOLYLPOLYGLU_SYNT_1"/>
    <property type="match status" value="1"/>
</dbReference>
<keyword evidence="6 9" id="KW-0547">Nucleotide-binding</keyword>
<dbReference type="InterPro" id="IPR004101">
    <property type="entry name" value="Mur_ligase_C"/>
</dbReference>
<keyword evidence="8 9" id="KW-0131">Cell cycle</keyword>
<dbReference type="PANTHER" id="PTHR43692">
    <property type="entry name" value="UDP-N-ACETYLMURAMOYLALANINE--D-GLUTAMATE LIGASE"/>
    <property type="match status" value="1"/>
</dbReference>
<dbReference type="HAMAP" id="MF_00639">
    <property type="entry name" value="MurD"/>
    <property type="match status" value="1"/>
</dbReference>
<dbReference type="NCBIfam" id="TIGR01087">
    <property type="entry name" value="murD"/>
    <property type="match status" value="1"/>
</dbReference>
<evidence type="ECO:0000256" key="8">
    <source>
        <dbReference type="ARBA" id="ARBA00023306"/>
    </source>
</evidence>
<evidence type="ECO:0000259" key="11">
    <source>
        <dbReference type="Pfam" id="PF02875"/>
    </source>
</evidence>
<reference evidence="13 14" key="1">
    <citation type="submission" date="2020-02" db="EMBL/GenBank/DDBJ databases">
        <title>Partial ammonium oxidation to N2 by heterotrophic bacteria.</title>
        <authorList>
            <person name="Wu M."/>
        </authorList>
    </citation>
    <scope>NUCLEOTIDE SEQUENCE [LARGE SCALE GENOMIC DNA]</scope>
    <source>
        <strain evidence="13 14">HO-1</strain>
    </source>
</reference>
<dbReference type="InterPro" id="IPR005762">
    <property type="entry name" value="MurD"/>
</dbReference>
<proteinExistence type="inferred from homology"/>
<evidence type="ECO:0000256" key="1">
    <source>
        <dbReference type="ARBA" id="ARBA00004496"/>
    </source>
</evidence>
<dbReference type="Pfam" id="PF08245">
    <property type="entry name" value="Mur_ligase_M"/>
    <property type="match status" value="1"/>
</dbReference>
<keyword evidence="9 10" id="KW-0573">Peptidoglycan synthesis</keyword>
<evidence type="ECO:0000256" key="2">
    <source>
        <dbReference type="ARBA" id="ARBA00004752"/>
    </source>
</evidence>
<dbReference type="InterPro" id="IPR018109">
    <property type="entry name" value="Folylpolyglutamate_synth_CS"/>
</dbReference>
<evidence type="ECO:0000259" key="12">
    <source>
        <dbReference type="Pfam" id="PF08245"/>
    </source>
</evidence>
<keyword evidence="3 9" id="KW-0963">Cytoplasm</keyword>
<dbReference type="SUPFAM" id="SSF53623">
    <property type="entry name" value="MurD-like peptide ligases, catalytic domain"/>
    <property type="match status" value="1"/>
</dbReference>
<comment type="pathway">
    <text evidence="2 9 10">Cell wall biogenesis; peptidoglycan biosynthesis.</text>
</comment>
<dbReference type="Proteomes" id="UP000826050">
    <property type="component" value="Chromosome"/>
</dbReference>
<evidence type="ECO:0000256" key="6">
    <source>
        <dbReference type="ARBA" id="ARBA00022741"/>
    </source>
</evidence>
<dbReference type="EC" id="6.3.2.9" evidence="9 10"/>
<dbReference type="InterPro" id="IPR036565">
    <property type="entry name" value="Mur-like_cat_sf"/>
</dbReference>
<dbReference type="EMBL" id="CP049362">
    <property type="protein sequence ID" value="QXX78202.1"/>
    <property type="molecule type" value="Genomic_DNA"/>
</dbReference>
<dbReference type="InterPro" id="IPR036615">
    <property type="entry name" value="Mur_ligase_C_dom_sf"/>
</dbReference>
<comment type="similarity">
    <text evidence="9">Belongs to the MurCDEF family.</text>
</comment>
<keyword evidence="7 9" id="KW-0067">ATP-binding</keyword>
<dbReference type="Pfam" id="PF02875">
    <property type="entry name" value="Mur_ligase_C"/>
    <property type="match status" value="1"/>
</dbReference>
<dbReference type="SUPFAM" id="SSF53244">
    <property type="entry name" value="MurD-like peptide ligases, peptide-binding domain"/>
    <property type="match status" value="1"/>
</dbReference>
<evidence type="ECO:0000256" key="10">
    <source>
        <dbReference type="RuleBase" id="RU003664"/>
    </source>
</evidence>
<dbReference type="Gene3D" id="3.40.50.720">
    <property type="entry name" value="NAD(P)-binding Rossmann-like Domain"/>
    <property type="match status" value="1"/>
</dbReference>
<protein>
    <recommendedName>
        <fullName evidence="9 10">UDP-N-acetylmuramoylalanine--D-glutamate ligase</fullName>
        <ecNumber evidence="9 10">6.3.2.9</ecNumber>
    </recommendedName>
    <alternativeName>
        <fullName evidence="9">D-glutamic acid-adding enzyme</fullName>
    </alternativeName>
    <alternativeName>
        <fullName evidence="9">UDP-N-acetylmuramoyl-L-alanyl-D-glutamate synthetase</fullName>
    </alternativeName>
</protein>
<feature type="binding site" evidence="9">
    <location>
        <begin position="136"/>
        <end position="142"/>
    </location>
    <ligand>
        <name>ATP</name>
        <dbReference type="ChEBI" id="CHEBI:30616"/>
    </ligand>
</feature>
<dbReference type="SUPFAM" id="SSF51984">
    <property type="entry name" value="MurCD N-terminal domain"/>
    <property type="match status" value="1"/>
</dbReference>
<evidence type="ECO:0000313" key="13">
    <source>
        <dbReference type="EMBL" id="QXX78202.1"/>
    </source>
</evidence>
<evidence type="ECO:0000256" key="7">
    <source>
        <dbReference type="ARBA" id="ARBA00022840"/>
    </source>
</evidence>
<accession>A0ABX8SQ92</accession>
<dbReference type="Gene3D" id="3.90.190.20">
    <property type="entry name" value="Mur ligase, C-terminal domain"/>
    <property type="match status" value="1"/>
</dbReference>
<dbReference type="Gene3D" id="3.40.1190.10">
    <property type="entry name" value="Mur-like, catalytic domain"/>
    <property type="match status" value="1"/>
</dbReference>